<dbReference type="EMBL" id="CAJPDR010000023">
    <property type="protein sequence ID" value="CAF9907725.1"/>
    <property type="molecule type" value="Genomic_DNA"/>
</dbReference>
<feature type="transmembrane region" description="Helical" evidence="2">
    <location>
        <begin position="60"/>
        <end position="87"/>
    </location>
</feature>
<evidence type="ECO:0000313" key="4">
    <source>
        <dbReference type="Proteomes" id="UP000664203"/>
    </source>
</evidence>
<feature type="compositionally biased region" description="Polar residues" evidence="1">
    <location>
        <begin position="15"/>
        <end position="29"/>
    </location>
</feature>
<evidence type="ECO:0000256" key="1">
    <source>
        <dbReference type="SAM" id="MobiDB-lite"/>
    </source>
</evidence>
<comment type="caution">
    <text evidence="3">The sequence shown here is derived from an EMBL/GenBank/DDBJ whole genome shotgun (WGS) entry which is preliminary data.</text>
</comment>
<feature type="region of interest" description="Disordered" evidence="1">
    <location>
        <begin position="1"/>
        <end position="33"/>
    </location>
</feature>
<name>A0A8H3ELG2_9LECA</name>
<gene>
    <name evidence="3" type="ORF">ALECFALPRED_003789</name>
</gene>
<feature type="transmembrane region" description="Helical" evidence="2">
    <location>
        <begin position="107"/>
        <end position="129"/>
    </location>
</feature>
<keyword evidence="2" id="KW-0472">Membrane</keyword>
<accession>A0A8H3ELG2</accession>
<keyword evidence="4" id="KW-1185">Reference proteome</keyword>
<keyword evidence="2" id="KW-0812">Transmembrane</keyword>
<keyword evidence="2" id="KW-1133">Transmembrane helix</keyword>
<reference evidence="3" key="1">
    <citation type="submission" date="2021-03" db="EMBL/GenBank/DDBJ databases">
        <authorList>
            <person name="Tagirdzhanova G."/>
        </authorList>
    </citation>
    <scope>NUCLEOTIDE SEQUENCE</scope>
</reference>
<protein>
    <submittedName>
        <fullName evidence="3">Uncharacterized protein</fullName>
    </submittedName>
</protein>
<feature type="transmembrane region" description="Helical" evidence="2">
    <location>
        <begin position="208"/>
        <end position="228"/>
    </location>
</feature>
<feature type="transmembrane region" description="Helical" evidence="2">
    <location>
        <begin position="141"/>
        <end position="164"/>
    </location>
</feature>
<dbReference type="OrthoDB" id="3890746at2759"/>
<dbReference type="Proteomes" id="UP000664203">
    <property type="component" value="Unassembled WGS sequence"/>
</dbReference>
<dbReference type="AlphaFoldDB" id="A0A8H3ELG2"/>
<sequence length="248" mass="26939">MPLGVTKSSADRKPQMTSNTSPTFSTLGRSPSIGPPAYTTDDLLAARYQKFSKWVHLMRVAIAAITFIASIAIIACVGASLRAYAISRLEPEWILPLWPLNVDLRPSHAILGCGIAVALLSLAYLAVAFVPMRQRLHNTNLVSTVLSSLCLCAALFTIIFASVVTNNLAYNTYSGTLNSWTCRWYGFDSVAPSNFTKICNDGMAALDLVIVLVLIEVLAVGATAWGWWVEMRLKKRGVDGAKSEVELV</sequence>
<evidence type="ECO:0000256" key="2">
    <source>
        <dbReference type="SAM" id="Phobius"/>
    </source>
</evidence>
<proteinExistence type="predicted"/>
<evidence type="ECO:0000313" key="3">
    <source>
        <dbReference type="EMBL" id="CAF9907725.1"/>
    </source>
</evidence>
<organism evidence="3 4">
    <name type="scientific">Alectoria fallacina</name>
    <dbReference type="NCBI Taxonomy" id="1903189"/>
    <lineage>
        <taxon>Eukaryota</taxon>
        <taxon>Fungi</taxon>
        <taxon>Dikarya</taxon>
        <taxon>Ascomycota</taxon>
        <taxon>Pezizomycotina</taxon>
        <taxon>Lecanoromycetes</taxon>
        <taxon>OSLEUM clade</taxon>
        <taxon>Lecanoromycetidae</taxon>
        <taxon>Lecanorales</taxon>
        <taxon>Lecanorineae</taxon>
        <taxon>Parmeliaceae</taxon>
        <taxon>Alectoria</taxon>
    </lineage>
</organism>